<dbReference type="NCBIfam" id="TIGR03620">
    <property type="entry name" value="F420_MSMEG_4141"/>
    <property type="match status" value="1"/>
</dbReference>
<dbReference type="InterPro" id="IPR036661">
    <property type="entry name" value="Luciferase-like_sf"/>
</dbReference>
<evidence type="ECO:0000313" key="2">
    <source>
        <dbReference type="EMBL" id="MFC4595811.1"/>
    </source>
</evidence>
<dbReference type="InterPro" id="IPR019922">
    <property type="entry name" value="Lucif-like_OxRdatse_MSMEG_4141"/>
</dbReference>
<feature type="domain" description="Luciferase-like" evidence="1">
    <location>
        <begin position="35"/>
        <end position="269"/>
    </location>
</feature>
<sequence>MKQTSQSAHARELKVGSIGIWSVLPRYAPEGAGLAAAKDLEEMGFGTLWVPGGVDNGILASLDELMDATSSITLAAGVLNIWMHEPEEVAAWWNGQSPERQSRLVMGIGVSHGPLIGDAYKDVKPLAKMRAYVNALEAAGMPLGRVALGGLGPKMLELAATRTAGTHPYLVSPRHSAAAREIMGPDALIAPHQNVILESDAATARAWARGMLSAYLNLPNYMNNWLRDGFSQQEIDDVNDRLVDSLFAWGDLDAIAARIQEHFDAGADHVALHVTSANGLAAGIDEHMPIWRELAKLL</sequence>
<accession>A0ABV9F1M2</accession>
<dbReference type="InterPro" id="IPR011251">
    <property type="entry name" value="Luciferase-like_dom"/>
</dbReference>
<dbReference type="Proteomes" id="UP001595957">
    <property type="component" value="Unassembled WGS sequence"/>
</dbReference>
<organism evidence="2 3">
    <name type="scientific">Sphingobium tyrosinilyticum</name>
    <dbReference type="NCBI Taxonomy" id="2715436"/>
    <lineage>
        <taxon>Bacteria</taxon>
        <taxon>Pseudomonadati</taxon>
        <taxon>Pseudomonadota</taxon>
        <taxon>Alphaproteobacteria</taxon>
        <taxon>Sphingomonadales</taxon>
        <taxon>Sphingomonadaceae</taxon>
        <taxon>Sphingobium</taxon>
    </lineage>
</organism>
<gene>
    <name evidence="2" type="ORF">ACFO3E_16745</name>
</gene>
<proteinExistence type="predicted"/>
<dbReference type="Pfam" id="PF00296">
    <property type="entry name" value="Bac_luciferase"/>
    <property type="match status" value="1"/>
</dbReference>
<dbReference type="Gene3D" id="3.20.20.30">
    <property type="entry name" value="Luciferase-like domain"/>
    <property type="match status" value="1"/>
</dbReference>
<dbReference type="RefSeq" id="WP_380806464.1">
    <property type="nucleotide sequence ID" value="NZ_JBHSFZ010000058.1"/>
</dbReference>
<dbReference type="SUPFAM" id="SSF51679">
    <property type="entry name" value="Bacterial luciferase-like"/>
    <property type="match status" value="1"/>
</dbReference>
<keyword evidence="3" id="KW-1185">Reference proteome</keyword>
<evidence type="ECO:0000313" key="3">
    <source>
        <dbReference type="Proteomes" id="UP001595957"/>
    </source>
</evidence>
<name>A0ABV9F1M2_9SPHN</name>
<comment type="caution">
    <text evidence="2">The sequence shown here is derived from an EMBL/GenBank/DDBJ whole genome shotgun (WGS) entry which is preliminary data.</text>
</comment>
<reference evidence="3" key="1">
    <citation type="journal article" date="2019" name="Int. J. Syst. Evol. Microbiol.">
        <title>The Global Catalogue of Microorganisms (GCM) 10K type strain sequencing project: providing services to taxonomists for standard genome sequencing and annotation.</title>
        <authorList>
            <consortium name="The Broad Institute Genomics Platform"/>
            <consortium name="The Broad Institute Genome Sequencing Center for Infectious Disease"/>
            <person name="Wu L."/>
            <person name="Ma J."/>
        </authorList>
    </citation>
    <scope>NUCLEOTIDE SEQUENCE [LARGE SCALE GENOMIC DNA]</scope>
    <source>
        <strain evidence="3">NBRC 103632</strain>
    </source>
</reference>
<dbReference type="EMBL" id="JBHSFZ010000058">
    <property type="protein sequence ID" value="MFC4595811.1"/>
    <property type="molecule type" value="Genomic_DNA"/>
</dbReference>
<protein>
    <submittedName>
        <fullName evidence="2">TIGR03620 family F420-dependent LLM class oxidoreductase</fullName>
    </submittedName>
</protein>
<evidence type="ECO:0000259" key="1">
    <source>
        <dbReference type="Pfam" id="PF00296"/>
    </source>
</evidence>